<organism evidence="2">
    <name type="scientific">Harpegnathos saltator</name>
    <name type="common">Jerdon's jumping ant</name>
    <dbReference type="NCBI Taxonomy" id="610380"/>
    <lineage>
        <taxon>Eukaryota</taxon>
        <taxon>Metazoa</taxon>
        <taxon>Ecdysozoa</taxon>
        <taxon>Arthropoda</taxon>
        <taxon>Hexapoda</taxon>
        <taxon>Insecta</taxon>
        <taxon>Pterygota</taxon>
        <taxon>Neoptera</taxon>
        <taxon>Endopterygota</taxon>
        <taxon>Hymenoptera</taxon>
        <taxon>Apocrita</taxon>
        <taxon>Aculeata</taxon>
        <taxon>Formicoidea</taxon>
        <taxon>Formicidae</taxon>
        <taxon>Ponerinae</taxon>
        <taxon>Ponerini</taxon>
        <taxon>Harpegnathos</taxon>
    </lineage>
</organism>
<proteinExistence type="predicted"/>
<reference evidence="1 2" key="1">
    <citation type="journal article" date="2010" name="Science">
        <title>Genomic comparison of the ants Camponotus floridanus and Harpegnathos saltator.</title>
        <authorList>
            <person name="Bonasio R."/>
            <person name="Zhang G."/>
            <person name="Ye C."/>
            <person name="Mutti N.S."/>
            <person name="Fang X."/>
            <person name="Qin N."/>
            <person name="Donahue G."/>
            <person name="Yang P."/>
            <person name="Li Q."/>
            <person name="Li C."/>
            <person name="Zhang P."/>
            <person name="Huang Z."/>
            <person name="Berger S.L."/>
            <person name="Reinberg D."/>
            <person name="Wang J."/>
            <person name="Liebig J."/>
        </authorList>
    </citation>
    <scope>NUCLEOTIDE SEQUENCE [LARGE SCALE GENOMIC DNA]</scope>
    <source>
        <strain evidence="1 2">R22 G/1</strain>
    </source>
</reference>
<dbReference type="Proteomes" id="UP000008237">
    <property type="component" value="Unassembled WGS sequence"/>
</dbReference>
<evidence type="ECO:0000313" key="2">
    <source>
        <dbReference type="Proteomes" id="UP000008237"/>
    </source>
</evidence>
<gene>
    <name evidence="1" type="ORF">EAI_02766</name>
</gene>
<protein>
    <submittedName>
        <fullName evidence="1">Uncharacterized protein</fullName>
    </submittedName>
</protein>
<dbReference type="OrthoDB" id="7663308at2759"/>
<dbReference type="InParanoid" id="E2BCJ4"/>
<sequence>MFNEHLSWEECMKNTKIFKEYVRHIKLHGPLSPSYRELLAYIFNINIYMYITDQNNQICLLDVHNSQSTDVIYLLYKNYTLLNVNQNSLRLDMERNGRANMCAKIIAEVESMEHKADLDEYMKKGLFLPGRKEDNSVISSTEIEIDEKLDMYEITRHFSFSEEKQKLRFMLDKLSSKYIEQREIIHAIAKIFSCNGTHYLQRTLLPGKRSTEFRRRRSSWPKCI</sequence>
<keyword evidence="2" id="KW-1185">Reference proteome</keyword>
<dbReference type="AlphaFoldDB" id="E2BCJ4"/>
<evidence type="ECO:0000313" key="1">
    <source>
        <dbReference type="EMBL" id="EFN86581.1"/>
    </source>
</evidence>
<accession>E2BCJ4</accession>
<name>E2BCJ4_HARSA</name>
<dbReference type="EMBL" id="GL447303">
    <property type="protein sequence ID" value="EFN86581.1"/>
    <property type="molecule type" value="Genomic_DNA"/>
</dbReference>